<comment type="caution">
    <text evidence="2">The sequence shown here is derived from an EMBL/GenBank/DDBJ whole genome shotgun (WGS) entry which is preliminary data.</text>
</comment>
<reference evidence="2 3" key="1">
    <citation type="journal article" date="2015" name="Genome Biol. Evol.">
        <title>Comparative Genomics of a Bacterivorous Green Alga Reveals Evolutionary Causalities and Consequences of Phago-Mixotrophic Mode of Nutrition.</title>
        <authorList>
            <person name="Burns J.A."/>
            <person name="Paasch A."/>
            <person name="Narechania A."/>
            <person name="Kim E."/>
        </authorList>
    </citation>
    <scope>NUCLEOTIDE SEQUENCE [LARGE SCALE GENOMIC DNA]</scope>
    <source>
        <strain evidence="2 3">PLY_AMNH</strain>
    </source>
</reference>
<feature type="coiled-coil region" evidence="1">
    <location>
        <begin position="287"/>
        <end position="349"/>
    </location>
</feature>
<protein>
    <submittedName>
        <fullName evidence="2">Uncharacterized protein</fullName>
    </submittedName>
</protein>
<keyword evidence="3" id="KW-1185">Reference proteome</keyword>
<dbReference type="Proteomes" id="UP001190700">
    <property type="component" value="Unassembled WGS sequence"/>
</dbReference>
<sequence>MNPEATVFDPSKLTKTSVCDAFECKARSLQHEQHICSLQGQILILRELAGLPVVSVTYPVPSHAHFDPALHGFAQPTPSTSGCAGGVFAREGWQTDTAFDALRRSEWAPSANSVDHTHTNGSSSDSYGAHVFTFKTPQRDVEIQCAPEGLPCKTVASQSDIAVDNSVCACTQTSTVHAPTRSDAGTQCAPPPKVSSDVSVQCDAVVVVTDERSVERKVVYGWKAMLSCHTFSMLDDDRVRKIVGASTVRKSRAVAKLFRDWFAIYLRGKQRTQRMSVALARWRGVHLREMTTNLQEKESNLYELEDDHHMTTEQNKDLALTVDGLRFELKEQENRLVNARASCTELLKRLRISGECIKAMQKGFVIHCNMCRKVMLRMTGNDSCDSICSIQATEECDNEEDNAKILDFAHTHLTHATMANVIPLRGA</sequence>
<accession>A0AAE0F2N5</accession>
<evidence type="ECO:0000313" key="2">
    <source>
        <dbReference type="EMBL" id="KAK3249563.1"/>
    </source>
</evidence>
<evidence type="ECO:0000256" key="1">
    <source>
        <dbReference type="SAM" id="Coils"/>
    </source>
</evidence>
<dbReference type="EMBL" id="LGRX02027263">
    <property type="protein sequence ID" value="KAK3249563.1"/>
    <property type="molecule type" value="Genomic_DNA"/>
</dbReference>
<name>A0AAE0F2N5_9CHLO</name>
<organism evidence="2 3">
    <name type="scientific">Cymbomonas tetramitiformis</name>
    <dbReference type="NCBI Taxonomy" id="36881"/>
    <lineage>
        <taxon>Eukaryota</taxon>
        <taxon>Viridiplantae</taxon>
        <taxon>Chlorophyta</taxon>
        <taxon>Pyramimonadophyceae</taxon>
        <taxon>Pyramimonadales</taxon>
        <taxon>Pyramimonadaceae</taxon>
        <taxon>Cymbomonas</taxon>
    </lineage>
</organism>
<evidence type="ECO:0000313" key="3">
    <source>
        <dbReference type="Proteomes" id="UP001190700"/>
    </source>
</evidence>
<dbReference type="AlphaFoldDB" id="A0AAE0F2N5"/>
<gene>
    <name evidence="2" type="ORF">CYMTET_41009</name>
</gene>
<proteinExistence type="predicted"/>
<keyword evidence="1" id="KW-0175">Coiled coil</keyword>